<feature type="transmembrane region" description="Helical" evidence="2">
    <location>
        <begin position="131"/>
        <end position="148"/>
    </location>
</feature>
<keyword evidence="2" id="KW-0812">Transmembrane</keyword>
<dbReference type="GO" id="GO:0006465">
    <property type="term" value="P:signal peptide processing"/>
    <property type="evidence" value="ECO:0007669"/>
    <property type="project" value="TreeGrafter"/>
</dbReference>
<dbReference type="Pfam" id="PF01478">
    <property type="entry name" value="Peptidase_A24"/>
    <property type="match status" value="1"/>
</dbReference>
<dbReference type="PANTHER" id="PTHR30487">
    <property type="entry name" value="TYPE 4 PREPILIN-LIKE PROTEINS LEADER PEPTIDE-PROCESSING ENZYME"/>
    <property type="match status" value="1"/>
</dbReference>
<dbReference type="GO" id="GO:0004190">
    <property type="term" value="F:aspartic-type endopeptidase activity"/>
    <property type="evidence" value="ECO:0007669"/>
    <property type="project" value="InterPro"/>
</dbReference>
<feature type="transmembrane region" description="Helical" evidence="2">
    <location>
        <begin position="86"/>
        <end position="119"/>
    </location>
</feature>
<dbReference type="GO" id="GO:0005886">
    <property type="term" value="C:plasma membrane"/>
    <property type="evidence" value="ECO:0007669"/>
    <property type="project" value="TreeGrafter"/>
</dbReference>
<feature type="domain" description="Prepilin type IV endopeptidase peptidase" evidence="3">
    <location>
        <begin position="10"/>
        <end position="114"/>
    </location>
</feature>
<dbReference type="AlphaFoldDB" id="A0A3M8D9S6"/>
<comment type="similarity">
    <text evidence="1">Belongs to the peptidase A24 family.</text>
</comment>
<dbReference type="InterPro" id="IPR000045">
    <property type="entry name" value="Prepilin_IV_endopep_pep"/>
</dbReference>
<gene>
    <name evidence="4" type="ORF">EDM59_17670</name>
</gene>
<keyword evidence="5" id="KW-1185">Reference proteome</keyword>
<comment type="caution">
    <text evidence="4">The sequence shown here is derived from an EMBL/GenBank/DDBJ whole genome shotgun (WGS) entry which is preliminary data.</text>
</comment>
<evidence type="ECO:0000259" key="3">
    <source>
        <dbReference type="Pfam" id="PF01478"/>
    </source>
</evidence>
<protein>
    <submittedName>
        <fullName evidence="4">Prepilin peptidase</fullName>
    </submittedName>
</protein>
<sequence>MRETVHMHWLLLVGICFYLSWTDMRQRRIPNIVLLVSGIFTGLFGIFLWGWEQWMEHLFLTGGILLAFGLIAWHRPALIGMGDVKLLGLLGFALGMRGFVLTMTWACAMAFLVSLLLLLLKRIDSRTPIPFAPFLTVGLLVYGLGISLS</sequence>
<name>A0A3M8D9S6_9BACL</name>
<dbReference type="InterPro" id="IPR050882">
    <property type="entry name" value="Prepilin_peptidase/N-MTase"/>
</dbReference>
<proteinExistence type="inferred from homology"/>
<feature type="transmembrane region" description="Helical" evidence="2">
    <location>
        <begin position="6"/>
        <end position="21"/>
    </location>
</feature>
<dbReference type="Proteomes" id="UP000269573">
    <property type="component" value="Unassembled WGS sequence"/>
</dbReference>
<evidence type="ECO:0000313" key="5">
    <source>
        <dbReference type="Proteomes" id="UP000269573"/>
    </source>
</evidence>
<dbReference type="Gene3D" id="1.20.120.1220">
    <property type="match status" value="1"/>
</dbReference>
<evidence type="ECO:0000313" key="4">
    <source>
        <dbReference type="EMBL" id="RNB84321.1"/>
    </source>
</evidence>
<reference evidence="4 5" key="1">
    <citation type="submission" date="2018-10" db="EMBL/GenBank/DDBJ databases">
        <title>Phylogenomics of Brevibacillus.</title>
        <authorList>
            <person name="Dunlap C."/>
        </authorList>
    </citation>
    <scope>NUCLEOTIDE SEQUENCE [LARGE SCALE GENOMIC DNA]</scope>
    <source>
        <strain evidence="4 5">JCM 15774</strain>
    </source>
</reference>
<keyword evidence="2" id="KW-0472">Membrane</keyword>
<organism evidence="4 5">
    <name type="scientific">Brevibacillus nitrificans</name>
    <dbReference type="NCBI Taxonomy" id="651560"/>
    <lineage>
        <taxon>Bacteria</taxon>
        <taxon>Bacillati</taxon>
        <taxon>Bacillota</taxon>
        <taxon>Bacilli</taxon>
        <taxon>Bacillales</taxon>
        <taxon>Paenibacillaceae</taxon>
        <taxon>Brevibacillus</taxon>
    </lineage>
</organism>
<evidence type="ECO:0000256" key="1">
    <source>
        <dbReference type="ARBA" id="ARBA00005801"/>
    </source>
</evidence>
<feature type="transmembrane region" description="Helical" evidence="2">
    <location>
        <begin position="33"/>
        <end position="51"/>
    </location>
</feature>
<keyword evidence="2" id="KW-1133">Transmembrane helix</keyword>
<accession>A0A3M8D9S6</accession>
<evidence type="ECO:0000256" key="2">
    <source>
        <dbReference type="SAM" id="Phobius"/>
    </source>
</evidence>
<dbReference type="PANTHER" id="PTHR30487:SF0">
    <property type="entry name" value="PREPILIN LEADER PEPTIDASE_N-METHYLTRANSFERASE-RELATED"/>
    <property type="match status" value="1"/>
</dbReference>
<dbReference type="EMBL" id="RHHU01000010">
    <property type="protein sequence ID" value="RNB84321.1"/>
    <property type="molecule type" value="Genomic_DNA"/>
</dbReference>
<feature type="transmembrane region" description="Helical" evidence="2">
    <location>
        <begin position="57"/>
        <end position="74"/>
    </location>
</feature>